<evidence type="ECO:0000256" key="3">
    <source>
        <dbReference type="ARBA" id="ARBA00023163"/>
    </source>
</evidence>
<organism evidence="5 6">
    <name type="scientific">Mycoplasmopsis cynos</name>
    <dbReference type="NCBI Taxonomy" id="171284"/>
    <lineage>
        <taxon>Bacteria</taxon>
        <taxon>Bacillati</taxon>
        <taxon>Mycoplasmatota</taxon>
        <taxon>Mycoplasmoidales</taxon>
        <taxon>Metamycoplasmataceae</taxon>
        <taxon>Mycoplasmopsis</taxon>
    </lineage>
</organism>
<evidence type="ECO:0000259" key="4">
    <source>
        <dbReference type="PROSITE" id="PS50932"/>
    </source>
</evidence>
<dbReference type="RefSeq" id="WP_129720922.1">
    <property type="nucleotide sequence ID" value="NZ_LR214986.1"/>
</dbReference>
<accession>A0A449AJ53</accession>
<gene>
    <name evidence="5" type="primary">lacI</name>
    <name evidence="5" type="ORF">NCTC10142_00804</name>
</gene>
<dbReference type="InterPro" id="IPR028082">
    <property type="entry name" value="Peripla_BP_I"/>
</dbReference>
<dbReference type="GO" id="GO:0000976">
    <property type="term" value="F:transcription cis-regulatory region binding"/>
    <property type="evidence" value="ECO:0007669"/>
    <property type="project" value="TreeGrafter"/>
</dbReference>
<name>A0A449AJ53_9BACT</name>
<dbReference type="InterPro" id="IPR000843">
    <property type="entry name" value="HTH_LacI"/>
</dbReference>
<dbReference type="SMART" id="SM00354">
    <property type="entry name" value="HTH_LACI"/>
    <property type="match status" value="1"/>
</dbReference>
<dbReference type="PANTHER" id="PTHR30146:SF109">
    <property type="entry name" value="HTH-TYPE TRANSCRIPTIONAL REGULATOR GALS"/>
    <property type="match status" value="1"/>
</dbReference>
<dbReference type="AlphaFoldDB" id="A0A449AJ53"/>
<dbReference type="SUPFAM" id="SSF47413">
    <property type="entry name" value="lambda repressor-like DNA-binding domains"/>
    <property type="match status" value="1"/>
</dbReference>
<evidence type="ECO:0000256" key="1">
    <source>
        <dbReference type="ARBA" id="ARBA00023015"/>
    </source>
</evidence>
<dbReference type="PROSITE" id="PS50932">
    <property type="entry name" value="HTH_LACI_2"/>
    <property type="match status" value="1"/>
</dbReference>
<keyword evidence="3" id="KW-0804">Transcription</keyword>
<dbReference type="GO" id="GO:0003700">
    <property type="term" value="F:DNA-binding transcription factor activity"/>
    <property type="evidence" value="ECO:0007669"/>
    <property type="project" value="TreeGrafter"/>
</dbReference>
<dbReference type="SUPFAM" id="SSF53822">
    <property type="entry name" value="Periplasmic binding protein-like I"/>
    <property type="match status" value="1"/>
</dbReference>
<dbReference type="Gene3D" id="3.40.50.2300">
    <property type="match status" value="2"/>
</dbReference>
<proteinExistence type="predicted"/>
<dbReference type="EMBL" id="LR214986">
    <property type="protein sequence ID" value="VEU65023.1"/>
    <property type="molecule type" value="Genomic_DNA"/>
</dbReference>
<dbReference type="PANTHER" id="PTHR30146">
    <property type="entry name" value="LACI-RELATED TRANSCRIPTIONAL REPRESSOR"/>
    <property type="match status" value="1"/>
</dbReference>
<evidence type="ECO:0000256" key="2">
    <source>
        <dbReference type="ARBA" id="ARBA00023125"/>
    </source>
</evidence>
<feature type="domain" description="HTH lacI-type" evidence="4">
    <location>
        <begin position="12"/>
        <end position="65"/>
    </location>
</feature>
<dbReference type="Proteomes" id="UP000289506">
    <property type="component" value="Plasmid 13"/>
</dbReference>
<dbReference type="InterPro" id="IPR010982">
    <property type="entry name" value="Lambda_DNA-bd_dom_sf"/>
</dbReference>
<protein>
    <submittedName>
        <fullName evidence="5">LacI family transcriptional regulator</fullName>
    </submittedName>
</protein>
<keyword evidence="1" id="KW-0805">Transcription regulation</keyword>
<keyword evidence="5" id="KW-0614">Plasmid</keyword>
<dbReference type="Gene3D" id="1.10.260.40">
    <property type="entry name" value="lambda repressor-like DNA-binding domains"/>
    <property type="match status" value="1"/>
</dbReference>
<sequence>MKNNSNIDKKTISYKEIAEQAQTSISTISRYYNNGYVSNKTREKILEVVTKNEYFPNHGARLIRGKDNSIFVIMPVWAQNLYNSIIGGIITSSSKSGRRVNTTYSNSNTVDYIETIRYALSWRPLAIVVFVPQYDKDLFDFLRKVSDTTIVVYGHKIHGLNWIKPDLKQGFYELVHKFIEPQSVKVAFIVDTKLSDSQRTERIAGFETACRELNVESVIIPLESKKDLHALVELNKNLKMLGIRNLVCSTHETYVSITTTLGTKEFNVTDIGYQSIYDNIKNYKAKIFIDYPKIGMLIDKMITSIKETGDPQEKTINTLIISTDKN</sequence>
<reference evidence="5 6" key="1">
    <citation type="submission" date="2019-01" db="EMBL/GenBank/DDBJ databases">
        <authorList>
            <consortium name="Pathogen Informatics"/>
        </authorList>
    </citation>
    <scope>NUCLEOTIDE SEQUENCE [LARGE SCALE GENOMIC DNA]</scope>
    <source>
        <strain evidence="5 6">NCTC10142</strain>
        <plasmid evidence="6">13</plasmid>
    </source>
</reference>
<dbReference type="Pfam" id="PF00356">
    <property type="entry name" value="LacI"/>
    <property type="match status" value="1"/>
</dbReference>
<geneLocation type="plasmid" evidence="5 6">
    <name>13</name>
</geneLocation>
<keyword evidence="2" id="KW-0238">DNA-binding</keyword>
<evidence type="ECO:0000313" key="6">
    <source>
        <dbReference type="Proteomes" id="UP000289506"/>
    </source>
</evidence>
<evidence type="ECO:0000313" key="5">
    <source>
        <dbReference type="EMBL" id="VEU65023.1"/>
    </source>
</evidence>